<dbReference type="RefSeq" id="WP_311369410.1">
    <property type="nucleotide sequence ID" value="NZ_JAVRHX010000004.1"/>
</dbReference>
<name>A0ABU2ZTC1_9ALTE</name>
<sequence length="113" mass="12277">MSFFISAAQAQEAGGAASPGFGFEPLIMLAVFGLIFYFLLYRPQAKRVKEHKNLVSSLAKNDEVLTQGGIVGKVTKVSDDKDFIEVMLNENNHIMVQKSAVSAVLPKGTMKSI</sequence>
<evidence type="ECO:0000256" key="2">
    <source>
        <dbReference type="ARBA" id="ARBA00006742"/>
    </source>
</evidence>
<evidence type="ECO:0000256" key="10">
    <source>
        <dbReference type="ARBA" id="ARBA00023136"/>
    </source>
</evidence>
<dbReference type="Pfam" id="PF02699">
    <property type="entry name" value="YajC"/>
    <property type="match status" value="1"/>
</dbReference>
<feature type="transmembrane region" description="Helical" evidence="11">
    <location>
        <begin position="25"/>
        <end position="41"/>
    </location>
</feature>
<dbReference type="EMBL" id="JAVRHX010000004">
    <property type="protein sequence ID" value="MDT0595891.1"/>
    <property type="molecule type" value="Genomic_DNA"/>
</dbReference>
<organism evidence="12 13">
    <name type="scientific">Glaciecola petra</name>
    <dbReference type="NCBI Taxonomy" id="3075602"/>
    <lineage>
        <taxon>Bacteria</taxon>
        <taxon>Pseudomonadati</taxon>
        <taxon>Pseudomonadota</taxon>
        <taxon>Gammaproteobacteria</taxon>
        <taxon>Alteromonadales</taxon>
        <taxon>Alteromonadaceae</taxon>
        <taxon>Glaciecola</taxon>
    </lineage>
</organism>
<comment type="similarity">
    <text evidence="2">Belongs to the YajC family.</text>
</comment>
<protein>
    <recommendedName>
        <fullName evidence="3">Sec translocon accessory complex subunit YajC</fullName>
    </recommendedName>
</protein>
<evidence type="ECO:0000256" key="11">
    <source>
        <dbReference type="SAM" id="Phobius"/>
    </source>
</evidence>
<keyword evidence="10 11" id="KW-0472">Membrane</keyword>
<dbReference type="NCBIfam" id="TIGR00739">
    <property type="entry name" value="yajC"/>
    <property type="match status" value="1"/>
</dbReference>
<keyword evidence="9" id="KW-0811">Translocation</keyword>
<keyword evidence="5" id="KW-1003">Cell membrane</keyword>
<dbReference type="SMART" id="SM01323">
    <property type="entry name" value="YajC"/>
    <property type="match status" value="1"/>
</dbReference>
<evidence type="ECO:0000256" key="4">
    <source>
        <dbReference type="ARBA" id="ARBA00022448"/>
    </source>
</evidence>
<comment type="caution">
    <text evidence="12">The sequence shown here is derived from an EMBL/GenBank/DDBJ whole genome shotgun (WGS) entry which is preliminary data.</text>
</comment>
<dbReference type="PANTHER" id="PTHR33909">
    <property type="entry name" value="SEC TRANSLOCON ACCESSORY COMPLEX SUBUNIT YAJC"/>
    <property type="match status" value="1"/>
</dbReference>
<evidence type="ECO:0000256" key="3">
    <source>
        <dbReference type="ARBA" id="ARBA00014962"/>
    </source>
</evidence>
<keyword evidence="4" id="KW-0813">Transport</keyword>
<evidence type="ECO:0000256" key="6">
    <source>
        <dbReference type="ARBA" id="ARBA00022692"/>
    </source>
</evidence>
<keyword evidence="7" id="KW-0653">Protein transport</keyword>
<keyword evidence="6 11" id="KW-0812">Transmembrane</keyword>
<evidence type="ECO:0000256" key="5">
    <source>
        <dbReference type="ARBA" id="ARBA00022475"/>
    </source>
</evidence>
<proteinExistence type="inferred from homology"/>
<evidence type="ECO:0000313" key="12">
    <source>
        <dbReference type="EMBL" id="MDT0595891.1"/>
    </source>
</evidence>
<gene>
    <name evidence="12" type="primary">yajC</name>
    <name evidence="12" type="ORF">RM552_13630</name>
</gene>
<keyword evidence="8 11" id="KW-1133">Transmembrane helix</keyword>
<evidence type="ECO:0000256" key="8">
    <source>
        <dbReference type="ARBA" id="ARBA00022989"/>
    </source>
</evidence>
<evidence type="ECO:0000313" key="13">
    <source>
        <dbReference type="Proteomes" id="UP001253545"/>
    </source>
</evidence>
<dbReference type="InterPro" id="IPR003849">
    <property type="entry name" value="Preprotein_translocase_YajC"/>
</dbReference>
<keyword evidence="13" id="KW-1185">Reference proteome</keyword>
<dbReference type="PANTHER" id="PTHR33909:SF1">
    <property type="entry name" value="SEC TRANSLOCON ACCESSORY COMPLEX SUBUNIT YAJC"/>
    <property type="match status" value="1"/>
</dbReference>
<comment type="subcellular location">
    <subcellularLocation>
        <location evidence="1">Cell membrane</location>
        <topology evidence="1">Single-pass membrane protein</topology>
    </subcellularLocation>
</comment>
<evidence type="ECO:0000256" key="1">
    <source>
        <dbReference type="ARBA" id="ARBA00004162"/>
    </source>
</evidence>
<dbReference type="Proteomes" id="UP001253545">
    <property type="component" value="Unassembled WGS sequence"/>
</dbReference>
<evidence type="ECO:0000256" key="7">
    <source>
        <dbReference type="ARBA" id="ARBA00022927"/>
    </source>
</evidence>
<dbReference type="PRINTS" id="PR01853">
    <property type="entry name" value="YAJCTRNLCASE"/>
</dbReference>
<reference evidence="12 13" key="1">
    <citation type="submission" date="2023-09" db="EMBL/GenBank/DDBJ databases">
        <authorList>
            <person name="Rey-Velasco X."/>
        </authorList>
    </citation>
    <scope>NUCLEOTIDE SEQUENCE [LARGE SCALE GENOMIC DNA]</scope>
    <source>
        <strain evidence="12 13">P117</strain>
    </source>
</reference>
<accession>A0ABU2ZTC1</accession>
<evidence type="ECO:0000256" key="9">
    <source>
        <dbReference type="ARBA" id="ARBA00023010"/>
    </source>
</evidence>